<dbReference type="EMBL" id="CP097636">
    <property type="protein sequence ID" value="URI10816.1"/>
    <property type="molecule type" value="Genomic_DNA"/>
</dbReference>
<dbReference type="PANTHER" id="PTHR34597:SF1">
    <property type="entry name" value="HEME_HEMOPEXIN TRANSPORTER PROTEIN HUXB"/>
    <property type="match status" value="1"/>
</dbReference>
<evidence type="ECO:0000259" key="5">
    <source>
        <dbReference type="Pfam" id="PF03865"/>
    </source>
</evidence>
<evidence type="ECO:0000256" key="1">
    <source>
        <dbReference type="ARBA" id="ARBA00022452"/>
    </source>
</evidence>
<dbReference type="RefSeq" id="WP_250199019.1">
    <property type="nucleotide sequence ID" value="NZ_CP097636.1"/>
</dbReference>
<evidence type="ECO:0000256" key="2">
    <source>
        <dbReference type="ARBA" id="ARBA00022692"/>
    </source>
</evidence>
<evidence type="ECO:0000313" key="8">
    <source>
        <dbReference type="Proteomes" id="UP001056201"/>
    </source>
</evidence>
<dbReference type="Gene3D" id="3.10.20.310">
    <property type="entry name" value="membrane protein fhac"/>
    <property type="match status" value="1"/>
</dbReference>
<dbReference type="Gene3D" id="2.40.160.50">
    <property type="entry name" value="membrane protein fhac: a member of the omp85/tpsb transporter family"/>
    <property type="match status" value="1"/>
</dbReference>
<dbReference type="InterPro" id="IPR013686">
    <property type="entry name" value="Polypept-transport_assoc_ShlB"/>
</dbReference>
<keyword evidence="1" id="KW-0472">Membrane</keyword>
<name>A0ABY4SBV6_AQUTE</name>
<gene>
    <name evidence="7" type="ORF">MW290_17695</name>
</gene>
<accession>A0ABY4SBV6</accession>
<feature type="chain" id="PRO_5045464818" description="ShlB/FhaC/HecB family hemolysin secretion/activation protein" evidence="4">
    <location>
        <begin position="35"/>
        <end position="551"/>
    </location>
</feature>
<keyword evidence="3" id="KW-0998">Cell outer membrane</keyword>
<evidence type="ECO:0000259" key="6">
    <source>
        <dbReference type="Pfam" id="PF08479"/>
    </source>
</evidence>
<proteinExistence type="predicted"/>
<dbReference type="Proteomes" id="UP001056201">
    <property type="component" value="Chromosome 2"/>
</dbReference>
<keyword evidence="2" id="KW-0812">Transmembrane</keyword>
<feature type="signal peptide" evidence="4">
    <location>
        <begin position="1"/>
        <end position="34"/>
    </location>
</feature>
<evidence type="ECO:0000313" key="7">
    <source>
        <dbReference type="EMBL" id="URI10816.1"/>
    </source>
</evidence>
<keyword evidence="8" id="KW-1185">Reference proteome</keyword>
<evidence type="ECO:0008006" key="9">
    <source>
        <dbReference type="Google" id="ProtNLM"/>
    </source>
</evidence>
<protein>
    <recommendedName>
        <fullName evidence="9">ShlB/FhaC/HecB family hemolysin secretion/activation protein</fullName>
    </recommendedName>
</protein>
<dbReference type="InterPro" id="IPR005565">
    <property type="entry name" value="Hemolysn_activator_HlyB_C"/>
</dbReference>
<dbReference type="InterPro" id="IPR051544">
    <property type="entry name" value="TPS_OM_transporter"/>
</dbReference>
<dbReference type="PANTHER" id="PTHR34597">
    <property type="entry name" value="SLR1661 PROTEIN"/>
    <property type="match status" value="1"/>
</dbReference>
<sequence>MRLHAQCGAAARWRRTAVAVATCAVAGAAPPVAAAEPAPPAAAAAEPTVTVQAFEIEGAEQVGFEELQAVLAPWRGRPLTRQALGEAARAVERHYQQVHRRLARVTLPPQDVTEGRVRLRVAEGRLGRVVVQADGVRAIAPERARAAVEALQAPGQALSLSAVERATMQLAEWPGLEVRSSLVAGSGAGETDVALVLTDRRPWDLQLRADNEGARATGHARVAADGWAVLPGGGGHAVTAGTMISEGSRQLRLGASTPLPASGWRASAYGSALDYRLVTPEFNSLDVKGPSSTLGLGLSWAIDRSATGSRDASAQLERRWFRNKALDTVLSDYRIDVLTLRYARLWSDEAGDARRAWELSLAVGDVDLSGSPNREADALTADTAGGYALLRGAWQHSRQAGAHGRWSLRASGQWSAQNLDVSERMLIAGPAGVRGYPVGEATGSRALLGTAEWQQGLAGLGQPSLTLSAFADTGVAWQYADADFAGAPPRNRLRLSAAGLWLEWRPAAVPLVARLTVARPLGHHPDPTANGDNQDGSRFGTRWWLSAQWSL</sequence>
<evidence type="ECO:0000256" key="3">
    <source>
        <dbReference type="ARBA" id="ARBA00023237"/>
    </source>
</evidence>
<feature type="domain" description="Polypeptide-transport-associated ShlB-type" evidence="6">
    <location>
        <begin position="50"/>
        <end position="124"/>
    </location>
</feature>
<feature type="domain" description="Haemolysin activator HlyB C-terminal" evidence="5">
    <location>
        <begin position="189"/>
        <end position="481"/>
    </location>
</feature>
<keyword evidence="4" id="KW-0732">Signal</keyword>
<evidence type="ECO:0000256" key="4">
    <source>
        <dbReference type="SAM" id="SignalP"/>
    </source>
</evidence>
<organism evidence="7 8">
    <name type="scientific">Aquincola tertiaricarbonis</name>
    <dbReference type="NCBI Taxonomy" id="391953"/>
    <lineage>
        <taxon>Bacteria</taxon>
        <taxon>Pseudomonadati</taxon>
        <taxon>Pseudomonadota</taxon>
        <taxon>Betaproteobacteria</taxon>
        <taxon>Burkholderiales</taxon>
        <taxon>Sphaerotilaceae</taxon>
        <taxon>Aquincola</taxon>
    </lineage>
</organism>
<reference evidence="7" key="1">
    <citation type="submission" date="2022-05" db="EMBL/GenBank/DDBJ databases">
        <title>An RpoN-dependent PEP-CTERM gene is involved in floc formation of an Aquincola tertiaricarbonis strain.</title>
        <authorList>
            <person name="Qiu D."/>
            <person name="Xia M."/>
        </authorList>
    </citation>
    <scope>NUCLEOTIDE SEQUENCE</scope>
    <source>
        <strain evidence="7">RN12</strain>
    </source>
</reference>
<dbReference type="Pfam" id="PF03865">
    <property type="entry name" value="ShlB"/>
    <property type="match status" value="1"/>
</dbReference>
<keyword evidence="1" id="KW-1134">Transmembrane beta strand</keyword>
<dbReference type="Pfam" id="PF08479">
    <property type="entry name" value="POTRA_2"/>
    <property type="match status" value="1"/>
</dbReference>